<dbReference type="RefSeq" id="WP_119782346.1">
    <property type="nucleotide sequence ID" value="NZ_QYUK01000011.1"/>
</dbReference>
<dbReference type="Gene3D" id="3.10.129.10">
    <property type="entry name" value="Hotdog Thioesterase"/>
    <property type="match status" value="1"/>
</dbReference>
<dbReference type="Proteomes" id="UP000284605">
    <property type="component" value="Unassembled WGS sequence"/>
</dbReference>
<proteinExistence type="predicted"/>
<dbReference type="AlphaFoldDB" id="A0A418WJ15"/>
<dbReference type="InterPro" id="IPR029069">
    <property type="entry name" value="HotDog_dom_sf"/>
</dbReference>
<dbReference type="GO" id="GO:0016790">
    <property type="term" value="F:thiolester hydrolase activity"/>
    <property type="evidence" value="ECO:0007669"/>
    <property type="project" value="UniProtKB-ARBA"/>
</dbReference>
<gene>
    <name evidence="2" type="ORF">D3874_17470</name>
</gene>
<name>A0A418WJ15_9PROT</name>
<reference evidence="2 3" key="1">
    <citation type="submission" date="2018-09" db="EMBL/GenBank/DDBJ databases">
        <authorList>
            <person name="Zhu H."/>
        </authorList>
    </citation>
    <scope>NUCLEOTIDE SEQUENCE [LARGE SCALE GENOMIC DNA]</scope>
    <source>
        <strain evidence="2 3">K1W22B-8</strain>
    </source>
</reference>
<dbReference type="SUPFAM" id="SSF54637">
    <property type="entry name" value="Thioesterase/thiol ester dehydrase-isomerase"/>
    <property type="match status" value="1"/>
</dbReference>
<sequence length="142" mass="15571">MSSDSLADADIPEGFRRLKWRSGYGATVGPLYERDTPDGGFVRAFKVGEHQTNMLKNCHGGMLMGFADMTFGHVISHGNRRNWITVRLLVDFIAGASLGEWVEGTGKVTGIDGSFYTVQGRIWVGERTVATGSGVFKVLEQR</sequence>
<accession>A0A418WJ15</accession>
<evidence type="ECO:0000313" key="2">
    <source>
        <dbReference type="EMBL" id="RJF90051.1"/>
    </source>
</evidence>
<evidence type="ECO:0000313" key="3">
    <source>
        <dbReference type="Proteomes" id="UP000284605"/>
    </source>
</evidence>
<dbReference type="OrthoDB" id="3477511at2"/>
<dbReference type="CDD" id="cd03443">
    <property type="entry name" value="PaaI_thioesterase"/>
    <property type="match status" value="1"/>
</dbReference>
<feature type="domain" description="Thioesterase" evidence="1">
    <location>
        <begin position="57"/>
        <end position="129"/>
    </location>
</feature>
<dbReference type="InterPro" id="IPR006683">
    <property type="entry name" value="Thioestr_dom"/>
</dbReference>
<keyword evidence="3" id="KW-1185">Reference proteome</keyword>
<comment type="caution">
    <text evidence="2">The sequence shown here is derived from an EMBL/GenBank/DDBJ whole genome shotgun (WGS) entry which is preliminary data.</text>
</comment>
<dbReference type="Pfam" id="PF03061">
    <property type="entry name" value="4HBT"/>
    <property type="match status" value="1"/>
</dbReference>
<protein>
    <submittedName>
        <fullName evidence="2">PaaI family thioesterase</fullName>
    </submittedName>
</protein>
<dbReference type="EMBL" id="QYUK01000011">
    <property type="protein sequence ID" value="RJF90051.1"/>
    <property type="molecule type" value="Genomic_DNA"/>
</dbReference>
<evidence type="ECO:0000259" key="1">
    <source>
        <dbReference type="Pfam" id="PF03061"/>
    </source>
</evidence>
<organism evidence="2 3">
    <name type="scientific">Oleomonas cavernae</name>
    <dbReference type="NCBI Taxonomy" id="2320859"/>
    <lineage>
        <taxon>Bacteria</taxon>
        <taxon>Pseudomonadati</taxon>
        <taxon>Pseudomonadota</taxon>
        <taxon>Alphaproteobacteria</taxon>
        <taxon>Acetobacterales</taxon>
        <taxon>Acetobacteraceae</taxon>
        <taxon>Oleomonas</taxon>
    </lineage>
</organism>